<dbReference type="EMBL" id="KL142372">
    <property type="protein sequence ID" value="KDR80249.1"/>
    <property type="molecule type" value="Genomic_DNA"/>
</dbReference>
<evidence type="ECO:0000313" key="3">
    <source>
        <dbReference type="Proteomes" id="UP000027222"/>
    </source>
</evidence>
<evidence type="ECO:0000313" key="2">
    <source>
        <dbReference type="EMBL" id="KDR80249.1"/>
    </source>
</evidence>
<dbReference type="AlphaFoldDB" id="A0A067TJZ4"/>
<sequence>MSLISSVIWLTVVGTLRLRASLKVFIEGRDSKCILPMSCLAFINLNPRGWVVRMLHHSIGRWVPTRKSNRGAENPTLGVETLKDLGLDLNGALRRMMHESRCVLGLDCDYGLTERRDWASLFAMWLAYIRRKRLFAMAVGSVRARVISQAVSRRRLSDGRMR</sequence>
<feature type="signal peptide" evidence="1">
    <location>
        <begin position="1"/>
        <end position="15"/>
    </location>
</feature>
<gene>
    <name evidence="2" type="ORF">GALMADRAFT_223142</name>
</gene>
<organism evidence="2 3">
    <name type="scientific">Galerina marginata (strain CBS 339.88)</name>
    <dbReference type="NCBI Taxonomy" id="685588"/>
    <lineage>
        <taxon>Eukaryota</taxon>
        <taxon>Fungi</taxon>
        <taxon>Dikarya</taxon>
        <taxon>Basidiomycota</taxon>
        <taxon>Agaricomycotina</taxon>
        <taxon>Agaricomycetes</taxon>
        <taxon>Agaricomycetidae</taxon>
        <taxon>Agaricales</taxon>
        <taxon>Agaricineae</taxon>
        <taxon>Strophariaceae</taxon>
        <taxon>Galerina</taxon>
    </lineage>
</organism>
<evidence type="ECO:0008006" key="4">
    <source>
        <dbReference type="Google" id="ProtNLM"/>
    </source>
</evidence>
<dbReference type="HOGENOM" id="CLU_1635533_0_0_1"/>
<feature type="chain" id="PRO_5012339186" description="Secreted protein" evidence="1">
    <location>
        <begin position="16"/>
        <end position="162"/>
    </location>
</feature>
<dbReference type="Proteomes" id="UP000027222">
    <property type="component" value="Unassembled WGS sequence"/>
</dbReference>
<name>A0A067TJZ4_GALM3</name>
<accession>A0A067TJZ4</accession>
<keyword evidence="3" id="KW-1185">Reference proteome</keyword>
<keyword evidence="1" id="KW-0732">Signal</keyword>
<proteinExistence type="predicted"/>
<reference evidence="3" key="1">
    <citation type="journal article" date="2014" name="Proc. Natl. Acad. Sci. U.S.A.">
        <title>Extensive sampling of basidiomycete genomes demonstrates inadequacy of the white-rot/brown-rot paradigm for wood decay fungi.</title>
        <authorList>
            <person name="Riley R."/>
            <person name="Salamov A.A."/>
            <person name="Brown D.W."/>
            <person name="Nagy L.G."/>
            <person name="Floudas D."/>
            <person name="Held B.W."/>
            <person name="Levasseur A."/>
            <person name="Lombard V."/>
            <person name="Morin E."/>
            <person name="Otillar R."/>
            <person name="Lindquist E.A."/>
            <person name="Sun H."/>
            <person name="LaButti K.M."/>
            <person name="Schmutz J."/>
            <person name="Jabbour D."/>
            <person name="Luo H."/>
            <person name="Baker S.E."/>
            <person name="Pisabarro A.G."/>
            <person name="Walton J.D."/>
            <person name="Blanchette R.A."/>
            <person name="Henrissat B."/>
            <person name="Martin F."/>
            <person name="Cullen D."/>
            <person name="Hibbett D.S."/>
            <person name="Grigoriev I.V."/>
        </authorList>
    </citation>
    <scope>NUCLEOTIDE SEQUENCE [LARGE SCALE GENOMIC DNA]</scope>
    <source>
        <strain evidence="3">CBS 339.88</strain>
    </source>
</reference>
<evidence type="ECO:0000256" key="1">
    <source>
        <dbReference type="SAM" id="SignalP"/>
    </source>
</evidence>
<protein>
    <recommendedName>
        <fullName evidence="4">Secreted protein</fullName>
    </recommendedName>
</protein>